<dbReference type="PROSITE" id="PS51204">
    <property type="entry name" value="HSA"/>
    <property type="match status" value="1"/>
</dbReference>
<evidence type="ECO:0000256" key="8">
    <source>
        <dbReference type="SAM" id="MobiDB-lite"/>
    </source>
</evidence>
<keyword evidence="6" id="KW-0539">Nucleus</keyword>
<dbReference type="Gene3D" id="3.40.50.10810">
    <property type="entry name" value="Tandem AAA-ATPase domain"/>
    <property type="match status" value="1"/>
</dbReference>
<feature type="compositionally biased region" description="Basic residues" evidence="8">
    <location>
        <begin position="1296"/>
        <end position="1311"/>
    </location>
</feature>
<dbReference type="PANTHER" id="PTHR10799">
    <property type="entry name" value="SNF2/RAD54 HELICASE FAMILY"/>
    <property type="match status" value="1"/>
</dbReference>
<evidence type="ECO:0000256" key="5">
    <source>
        <dbReference type="ARBA" id="ARBA00023163"/>
    </source>
</evidence>
<gene>
    <name evidence="13" type="ORF">PPERSA_03497</name>
</gene>
<dbReference type="PROSITE" id="PS51194">
    <property type="entry name" value="HELICASE_CTER"/>
    <property type="match status" value="1"/>
</dbReference>
<evidence type="ECO:0000256" key="1">
    <source>
        <dbReference type="ARBA" id="ARBA00004123"/>
    </source>
</evidence>
<feature type="compositionally biased region" description="Acidic residues" evidence="8">
    <location>
        <begin position="1275"/>
        <end position="1289"/>
    </location>
</feature>
<evidence type="ECO:0000256" key="4">
    <source>
        <dbReference type="ARBA" id="ARBA00023117"/>
    </source>
</evidence>
<dbReference type="FunCoup" id="A0A0V0QBX4">
    <property type="interactions" value="100"/>
</dbReference>
<evidence type="ECO:0000259" key="11">
    <source>
        <dbReference type="PROSITE" id="PS51204"/>
    </source>
</evidence>
<dbReference type="Pfam" id="PF00176">
    <property type="entry name" value="SNF2-rel_dom"/>
    <property type="match status" value="1"/>
</dbReference>
<comment type="subcellular location">
    <subcellularLocation>
        <location evidence="1">Nucleus</location>
    </subcellularLocation>
</comment>
<accession>A0A0V0QBX4</accession>
<feature type="compositionally biased region" description="Basic and acidic residues" evidence="8">
    <location>
        <begin position="1145"/>
        <end position="1162"/>
    </location>
</feature>
<dbReference type="InterPro" id="IPR027417">
    <property type="entry name" value="P-loop_NTPase"/>
</dbReference>
<keyword evidence="3" id="KW-0805">Transcription regulation</keyword>
<feature type="compositionally biased region" description="Basic and acidic residues" evidence="8">
    <location>
        <begin position="952"/>
        <end position="969"/>
    </location>
</feature>
<evidence type="ECO:0000313" key="14">
    <source>
        <dbReference type="Proteomes" id="UP000054937"/>
    </source>
</evidence>
<organism evidence="13 14">
    <name type="scientific">Pseudocohnilembus persalinus</name>
    <name type="common">Ciliate</name>
    <dbReference type="NCBI Taxonomy" id="266149"/>
    <lineage>
        <taxon>Eukaryota</taxon>
        <taxon>Sar</taxon>
        <taxon>Alveolata</taxon>
        <taxon>Ciliophora</taxon>
        <taxon>Intramacronucleata</taxon>
        <taxon>Oligohymenophorea</taxon>
        <taxon>Scuticociliatia</taxon>
        <taxon>Philasterida</taxon>
        <taxon>Pseudocohnilembidae</taxon>
        <taxon>Pseudocohnilembus</taxon>
    </lineage>
</organism>
<dbReference type="InterPro" id="IPR014978">
    <property type="entry name" value="Gln-Leu-Gln_QLQ"/>
</dbReference>
<sequence>MSNLNHIQNLIAQAKYLSEHNQADSDKYFQIYEELSNNQNGIIQYEDPKTREVVQESLTDKQIFQIRQQVMAYKYLIRNQPIPKDLEKNLYNINKDQWDIESDRIMQKSLKFYNEKIEKNAQLKQLIKERRNRHDQQMDQLDQTSKYFVDSKQFFIEQRKIEIQKLLQQQEQISPQMVKKLQCELKLLQLSDVHNQIFQKFSQKLNQKQNQNTNHIHNQLLSRNFYKKDKPYKRHTELNVEKFELNVKLEQNERKKAKHFQFLKDLQQHAYDFYEYHKKIKKKLKNRAKNVRQILEIKEKKRLEQADREMKERVQALKDKDWDAYTKLIQNAKNSRITELLKKTDDYLRDLGAKVLEQKGEIKEKEEDELDPQEMLAKNGQNQEYSINEWKNVNSQYYELTHSVKETVIEQPSILVGGKLKNYQLIGLQWMVSLYNNKLNGILADEMGLGKTIQTISLITYLVEAKKNPGPFLIVIPLSTMSNWVLEFEKWAPSIQVISYKGSPQVRKELSKVLKQTKWHVCITTYDFILKDKQLLTKFGWKYIIVDEGHRMKNARSKFAMVLGQQYQSEYRILLTGTPLQNNLQELWALLNFLLPRVFQSCEDFEKWFSIPVSKVTNDKDDTALTEEEQLLIITRLHQVLRPFLLRRVKKEVEKELPEKIEYVVKVELSIWQKLQERQIQQRQQNVLDPVTGKVQNKALMNLMMQLKKIANHPYLFMDSDQYEVNDLIWKVSGKFELLDRIIPKLLKFNHRILIFTQMTKVMDVLDQYFTFRGWRFLRLDGSTKEDERADRMKAFNAKDTQYEIFILSTRAGGLGLNLQTADTVIIFDSDWNPQQDLQAQDRAHRIGQKNEVRVLRFVTNTWIEKEILSKSQQKKHLDDVFIQTAMYNTKATEEDRQKKIEEMLGKSKLYEEVDDDIPADENINEMIARGPEELEAFNQMDQERYDKEKEIYQDFIDPRTLKNEKNKQEEEDENENENEIEEDENENENENENEDDDEDDETEQVKPSAKKSSNKESSKETNNAISKEVKKLANNGKKPYKGQEQQQEIVYKTNNYRLCKLEDVPEYIREPPKSKDEDISTYGRGHRSRKQVEYNDDVSELKFLKSIAINSDQESEEYKRKRRLRGNLNGEKDDENELDDEEELIMRDEQIARHLEEDSQIHKNNQNNLDQKENNIIEEESVKNSQTNNEIQAKNQLNHENSYQNQQINNNNNNNNDEQLNNNNSSKSIPKGRGRGRPARGRPGRQKKQVEDSDEDFKIGGSGKKKSKKVYQQYEDEEEQNYQQEDSESSFTEKKTRKSNNTRKNGRSLRGRAQNLDNMNSTSKKFKRLNQYRGDKIESKSNIAEDGQMQSQNENTDNQIQNEI</sequence>
<evidence type="ECO:0000256" key="3">
    <source>
        <dbReference type="ARBA" id="ARBA00023015"/>
    </source>
</evidence>
<dbReference type="PROSITE" id="PS51192">
    <property type="entry name" value="HELICASE_ATP_BIND_1"/>
    <property type="match status" value="1"/>
</dbReference>
<dbReference type="SUPFAM" id="SSF52540">
    <property type="entry name" value="P-loop containing nucleoside triphosphate hydrolases"/>
    <property type="match status" value="2"/>
</dbReference>
<feature type="region of interest" description="Disordered" evidence="8">
    <location>
        <begin position="1070"/>
        <end position="1094"/>
    </location>
</feature>
<dbReference type="SMART" id="SM00951">
    <property type="entry name" value="QLQ"/>
    <property type="match status" value="1"/>
</dbReference>
<feature type="domain" description="HSA" evidence="11">
    <location>
        <begin position="246"/>
        <end position="319"/>
    </location>
</feature>
<keyword evidence="14" id="KW-1185">Reference proteome</keyword>
<feature type="domain" description="QLQ" evidence="12">
    <location>
        <begin position="57"/>
        <end position="92"/>
    </location>
</feature>
<evidence type="ECO:0000256" key="6">
    <source>
        <dbReference type="ARBA" id="ARBA00023242"/>
    </source>
</evidence>
<dbReference type="Pfam" id="PF08880">
    <property type="entry name" value="QLQ"/>
    <property type="match status" value="1"/>
</dbReference>
<dbReference type="Gene3D" id="3.40.50.300">
    <property type="entry name" value="P-loop containing nucleotide triphosphate hydrolases"/>
    <property type="match status" value="1"/>
</dbReference>
<dbReference type="InterPro" id="IPR000330">
    <property type="entry name" value="SNF2_N"/>
</dbReference>
<evidence type="ECO:0000256" key="2">
    <source>
        <dbReference type="ARBA" id="ARBA00022801"/>
    </source>
</evidence>
<dbReference type="CDD" id="cd18793">
    <property type="entry name" value="SF2_C_SNF"/>
    <property type="match status" value="1"/>
</dbReference>
<feature type="region of interest" description="Disordered" evidence="8">
    <location>
        <begin position="952"/>
        <end position="1051"/>
    </location>
</feature>
<dbReference type="InterPro" id="IPR049730">
    <property type="entry name" value="SNF2/RAD54-like_C"/>
</dbReference>
<evidence type="ECO:0000256" key="7">
    <source>
        <dbReference type="SAM" id="Coils"/>
    </source>
</evidence>
<dbReference type="InterPro" id="IPR001650">
    <property type="entry name" value="Helicase_C-like"/>
</dbReference>
<dbReference type="FunFam" id="3.40.50.10810:FF:000008">
    <property type="entry name" value="Chromatin structure-remodeling complex subunit snf21"/>
    <property type="match status" value="1"/>
</dbReference>
<keyword evidence="5" id="KW-0804">Transcription</keyword>
<dbReference type="OMA" id="MDDQIDI"/>
<dbReference type="GO" id="GO:0006355">
    <property type="term" value="P:regulation of DNA-templated transcription"/>
    <property type="evidence" value="ECO:0007669"/>
    <property type="project" value="InterPro"/>
</dbReference>
<feature type="compositionally biased region" description="Low complexity" evidence="8">
    <location>
        <begin position="1202"/>
        <end position="1225"/>
    </location>
</feature>
<feature type="region of interest" description="Disordered" evidence="8">
    <location>
        <begin position="1109"/>
        <end position="1365"/>
    </location>
</feature>
<dbReference type="InParanoid" id="A0A0V0QBX4"/>
<dbReference type="InterPro" id="IPR014001">
    <property type="entry name" value="Helicase_ATP-bd"/>
</dbReference>
<dbReference type="SMART" id="SM01314">
    <property type="entry name" value="SnAC"/>
    <property type="match status" value="1"/>
</dbReference>
<feature type="compositionally biased region" description="Basic and acidic residues" evidence="8">
    <location>
        <begin position="1070"/>
        <end position="1079"/>
    </location>
</feature>
<dbReference type="SMART" id="SM00490">
    <property type="entry name" value="HELICc"/>
    <property type="match status" value="1"/>
</dbReference>
<dbReference type="InterPro" id="IPR038718">
    <property type="entry name" value="SNF2-like_sf"/>
</dbReference>
<feature type="compositionally biased region" description="Acidic residues" evidence="8">
    <location>
        <begin position="970"/>
        <end position="1003"/>
    </location>
</feature>
<feature type="compositionally biased region" description="Polar residues" evidence="8">
    <location>
        <begin position="1349"/>
        <end position="1365"/>
    </location>
</feature>
<dbReference type="CDD" id="cd17996">
    <property type="entry name" value="DEXHc_SMARCA2_SMARCA4"/>
    <property type="match status" value="1"/>
</dbReference>
<evidence type="ECO:0000313" key="13">
    <source>
        <dbReference type="EMBL" id="KRW99696.1"/>
    </source>
</evidence>
<evidence type="ECO:0000259" key="12">
    <source>
        <dbReference type="PROSITE" id="PS51666"/>
    </source>
</evidence>
<dbReference type="GO" id="GO:0016787">
    <property type="term" value="F:hydrolase activity"/>
    <property type="evidence" value="ECO:0007669"/>
    <property type="project" value="UniProtKB-KW"/>
</dbReference>
<feature type="compositionally biased region" description="Basic residues" evidence="8">
    <location>
        <begin position="1231"/>
        <end position="1248"/>
    </location>
</feature>
<name>A0A0V0QBX4_PSEPJ</name>
<dbReference type="GO" id="GO:0005524">
    <property type="term" value="F:ATP binding"/>
    <property type="evidence" value="ECO:0007669"/>
    <property type="project" value="InterPro"/>
</dbReference>
<evidence type="ECO:0000259" key="9">
    <source>
        <dbReference type="PROSITE" id="PS51192"/>
    </source>
</evidence>
<keyword evidence="2 13" id="KW-0378">Hydrolase</keyword>
<dbReference type="GO" id="GO:0005634">
    <property type="term" value="C:nucleus"/>
    <property type="evidence" value="ECO:0007669"/>
    <property type="project" value="UniProtKB-SubCell"/>
</dbReference>
<feature type="coiled-coil region" evidence="7">
    <location>
        <begin position="281"/>
        <end position="320"/>
    </location>
</feature>
<dbReference type="OrthoDB" id="5857104at2759"/>
<evidence type="ECO:0000259" key="10">
    <source>
        <dbReference type="PROSITE" id="PS51194"/>
    </source>
</evidence>
<feature type="domain" description="Helicase ATP-binding" evidence="9">
    <location>
        <begin position="432"/>
        <end position="597"/>
    </location>
</feature>
<proteinExistence type="predicted"/>
<feature type="compositionally biased region" description="Polar residues" evidence="8">
    <location>
        <begin position="1184"/>
        <end position="1201"/>
    </location>
</feature>
<protein>
    <submittedName>
        <fullName evidence="13">p-loop containing nucleoside triphosphate hydrolase</fullName>
    </submittedName>
</protein>
<reference evidence="13 14" key="1">
    <citation type="journal article" date="2015" name="Sci. Rep.">
        <title>Genome of the facultative scuticociliatosis pathogen Pseudocohnilembus persalinus provides insight into its virulence through horizontal gene transfer.</title>
        <authorList>
            <person name="Xiong J."/>
            <person name="Wang G."/>
            <person name="Cheng J."/>
            <person name="Tian M."/>
            <person name="Pan X."/>
            <person name="Warren A."/>
            <person name="Jiang C."/>
            <person name="Yuan D."/>
            <person name="Miao W."/>
        </authorList>
    </citation>
    <scope>NUCLEOTIDE SEQUENCE [LARGE SCALE GENOMIC DNA]</scope>
    <source>
        <strain evidence="13">36N120E</strain>
    </source>
</reference>
<dbReference type="GO" id="GO:0042393">
    <property type="term" value="F:histone binding"/>
    <property type="evidence" value="ECO:0007669"/>
    <property type="project" value="InterPro"/>
</dbReference>
<keyword evidence="7" id="KW-0175">Coiled coil</keyword>
<comment type="caution">
    <text evidence="13">The sequence shown here is derived from an EMBL/GenBank/DDBJ whole genome shotgun (WGS) entry which is preliminary data.</text>
</comment>
<feature type="coiled-coil region" evidence="7">
    <location>
        <begin position="113"/>
        <end position="144"/>
    </location>
</feature>
<dbReference type="InterPro" id="IPR014012">
    <property type="entry name" value="HSA_dom"/>
</dbReference>
<dbReference type="SMART" id="SM00487">
    <property type="entry name" value="DEXDc"/>
    <property type="match status" value="1"/>
</dbReference>
<keyword evidence="4" id="KW-0103">Bromodomain</keyword>
<dbReference type="Pfam" id="PF00271">
    <property type="entry name" value="Helicase_C"/>
    <property type="match status" value="1"/>
</dbReference>
<dbReference type="EMBL" id="LDAU01000205">
    <property type="protein sequence ID" value="KRW99696.1"/>
    <property type="molecule type" value="Genomic_DNA"/>
</dbReference>
<dbReference type="InterPro" id="IPR029295">
    <property type="entry name" value="SnAC"/>
</dbReference>
<dbReference type="PROSITE" id="PS51666">
    <property type="entry name" value="QLQ"/>
    <property type="match status" value="1"/>
</dbReference>
<feature type="domain" description="Helicase C-terminal" evidence="10">
    <location>
        <begin position="738"/>
        <end position="889"/>
    </location>
</feature>
<dbReference type="Proteomes" id="UP000054937">
    <property type="component" value="Unassembled WGS sequence"/>
</dbReference>
<feature type="compositionally biased region" description="Acidic residues" evidence="8">
    <location>
        <begin position="1133"/>
        <end position="1144"/>
    </location>
</feature>